<dbReference type="InterPro" id="IPR014721">
    <property type="entry name" value="Ribsml_uS5_D2-typ_fold_subgr"/>
</dbReference>
<dbReference type="InterPro" id="IPR035647">
    <property type="entry name" value="EFG_III/V"/>
</dbReference>
<dbReference type="SUPFAM" id="SSF50447">
    <property type="entry name" value="Translation proteins"/>
    <property type="match status" value="1"/>
</dbReference>
<dbReference type="PANTHER" id="PTHR43261">
    <property type="entry name" value="TRANSLATION ELONGATION FACTOR G-RELATED"/>
    <property type="match status" value="1"/>
</dbReference>
<keyword evidence="3" id="KW-0648">Protein biosynthesis</keyword>
<dbReference type="GO" id="GO:0003746">
    <property type="term" value="F:translation elongation factor activity"/>
    <property type="evidence" value="ECO:0007669"/>
    <property type="project" value="UniProtKB-KW"/>
</dbReference>
<dbReference type="GO" id="GO:0032790">
    <property type="term" value="P:ribosome disassembly"/>
    <property type="evidence" value="ECO:0007669"/>
    <property type="project" value="TreeGrafter"/>
</dbReference>
<dbReference type="InterPro" id="IPR000640">
    <property type="entry name" value="EFG_V-like"/>
</dbReference>
<dbReference type="PROSITE" id="PS51722">
    <property type="entry name" value="G_TR_2"/>
    <property type="match status" value="1"/>
</dbReference>
<evidence type="ECO:0000313" key="9">
    <source>
        <dbReference type="Proteomes" id="UP001210925"/>
    </source>
</evidence>
<dbReference type="InterPro" id="IPR005517">
    <property type="entry name" value="Transl_elong_EFG/EF2_IV"/>
</dbReference>
<dbReference type="SUPFAM" id="SSF54980">
    <property type="entry name" value="EF-G C-terminal domain-like"/>
    <property type="match status" value="2"/>
</dbReference>
<dbReference type="SMART" id="SM00889">
    <property type="entry name" value="EFG_IV"/>
    <property type="match status" value="1"/>
</dbReference>
<dbReference type="FunFam" id="3.40.50.300:FF:000514">
    <property type="entry name" value="Ribosome-releasing factor 2, mitochondrial"/>
    <property type="match status" value="1"/>
</dbReference>
<dbReference type="InterPro" id="IPR035649">
    <property type="entry name" value="EFG_V"/>
</dbReference>
<evidence type="ECO:0000256" key="4">
    <source>
        <dbReference type="ARBA" id="ARBA00023128"/>
    </source>
</evidence>
<dbReference type="Gene3D" id="3.30.70.870">
    <property type="entry name" value="Elongation Factor G (Translational Gtpase), domain 3"/>
    <property type="match status" value="1"/>
</dbReference>
<dbReference type="SMART" id="SM00838">
    <property type="entry name" value="EFG_C"/>
    <property type="match status" value="1"/>
</dbReference>
<evidence type="ECO:0000256" key="2">
    <source>
        <dbReference type="ARBA" id="ARBA00022741"/>
    </source>
</evidence>
<comment type="function">
    <text evidence="6">Catalyzes the GTP-dependent ribosomal translocation step during translation elongation. During this step, the ribosome changes from the pre-translocational (PRE) to the post-translocational (POST) state as the newly formed A-site-bound peptidyl-tRNA and P-site-bound deacylated tRNA move to the P and E sites, respectively. Catalyzes the coordinated movement of the two tRNA molecules, the mRNA and conformational changes in the ribosome.</text>
</comment>
<name>A0AAD5Y0R3_9FUNG</name>
<evidence type="ECO:0000256" key="6">
    <source>
        <dbReference type="ARBA" id="ARBA00024731"/>
    </source>
</evidence>
<dbReference type="InterPro" id="IPR020568">
    <property type="entry name" value="Ribosomal_Su5_D2-typ_SF"/>
</dbReference>
<dbReference type="Gene3D" id="3.30.230.10">
    <property type="match status" value="1"/>
</dbReference>
<dbReference type="Gene3D" id="2.40.30.10">
    <property type="entry name" value="Translation factors"/>
    <property type="match status" value="1"/>
</dbReference>
<dbReference type="InterPro" id="IPR053905">
    <property type="entry name" value="EF-G-like_DII"/>
</dbReference>
<dbReference type="GO" id="GO:0003924">
    <property type="term" value="F:GTPase activity"/>
    <property type="evidence" value="ECO:0007669"/>
    <property type="project" value="InterPro"/>
</dbReference>
<dbReference type="PANTHER" id="PTHR43261:SF1">
    <property type="entry name" value="RIBOSOME-RELEASING FACTOR 2, MITOCHONDRIAL"/>
    <property type="match status" value="1"/>
</dbReference>
<dbReference type="SUPFAM" id="SSF52540">
    <property type="entry name" value="P-loop containing nucleoside triphosphate hydrolases"/>
    <property type="match status" value="1"/>
</dbReference>
<protein>
    <recommendedName>
        <fullName evidence="1">Elongation factor 2</fullName>
    </recommendedName>
</protein>
<dbReference type="Pfam" id="PF22042">
    <property type="entry name" value="EF-G_D2"/>
    <property type="match status" value="1"/>
</dbReference>
<dbReference type="NCBIfam" id="TIGR00231">
    <property type="entry name" value="small_GTP"/>
    <property type="match status" value="1"/>
</dbReference>
<keyword evidence="4" id="KW-0496">Mitochondrion</keyword>
<dbReference type="Gene3D" id="3.30.70.240">
    <property type="match status" value="1"/>
</dbReference>
<dbReference type="CDD" id="cd16262">
    <property type="entry name" value="EFG_III"/>
    <property type="match status" value="1"/>
</dbReference>
<comment type="caution">
    <text evidence="8">The sequence shown here is derived from an EMBL/GenBank/DDBJ whole genome shotgun (WGS) entry which is preliminary data.</text>
</comment>
<keyword evidence="9" id="KW-1185">Reference proteome</keyword>
<dbReference type="InterPro" id="IPR031157">
    <property type="entry name" value="G_TR_CS"/>
</dbReference>
<dbReference type="InterPro" id="IPR009022">
    <property type="entry name" value="EFG_III"/>
</dbReference>
<evidence type="ECO:0000256" key="1">
    <source>
        <dbReference type="ARBA" id="ARBA00017891"/>
    </source>
</evidence>
<dbReference type="InterPro" id="IPR009000">
    <property type="entry name" value="Transl_B-barrel_sf"/>
</dbReference>
<dbReference type="Pfam" id="PF14492">
    <property type="entry name" value="EFG_III"/>
    <property type="match status" value="1"/>
</dbReference>
<evidence type="ECO:0000259" key="7">
    <source>
        <dbReference type="PROSITE" id="PS51722"/>
    </source>
</evidence>
<dbReference type="GO" id="GO:0005525">
    <property type="term" value="F:GTP binding"/>
    <property type="evidence" value="ECO:0007669"/>
    <property type="project" value="UniProtKB-KW"/>
</dbReference>
<dbReference type="Gene3D" id="3.40.50.300">
    <property type="entry name" value="P-loop containing nucleotide triphosphate hydrolases"/>
    <property type="match status" value="1"/>
</dbReference>
<accession>A0AAD5Y0R3</accession>
<keyword evidence="8" id="KW-0251">Elongation factor</keyword>
<dbReference type="GO" id="GO:0032543">
    <property type="term" value="P:mitochondrial translation"/>
    <property type="evidence" value="ECO:0007669"/>
    <property type="project" value="TreeGrafter"/>
</dbReference>
<dbReference type="PRINTS" id="PR00315">
    <property type="entry name" value="ELONGATNFCT"/>
</dbReference>
<dbReference type="FunFam" id="3.30.70.240:FF:000001">
    <property type="entry name" value="Elongation factor G"/>
    <property type="match status" value="1"/>
</dbReference>
<evidence type="ECO:0000313" key="8">
    <source>
        <dbReference type="EMBL" id="KAJ3252236.1"/>
    </source>
</evidence>
<dbReference type="InterPro" id="IPR027417">
    <property type="entry name" value="P-loop_NTPase"/>
</dbReference>
<evidence type="ECO:0000256" key="5">
    <source>
        <dbReference type="ARBA" id="ARBA00023134"/>
    </source>
</evidence>
<dbReference type="InterPro" id="IPR005225">
    <property type="entry name" value="Small_GTP-bd"/>
</dbReference>
<dbReference type="SUPFAM" id="SSF54211">
    <property type="entry name" value="Ribosomal protein S5 domain 2-like"/>
    <property type="match status" value="1"/>
</dbReference>
<dbReference type="Proteomes" id="UP001210925">
    <property type="component" value="Unassembled WGS sequence"/>
</dbReference>
<gene>
    <name evidence="8" type="primary">GFM2</name>
    <name evidence="8" type="ORF">HK103_001671</name>
</gene>
<dbReference type="CDD" id="cd03713">
    <property type="entry name" value="EFG_mtEFG_C"/>
    <property type="match status" value="1"/>
</dbReference>
<organism evidence="8 9">
    <name type="scientific">Boothiomyces macroporosus</name>
    <dbReference type="NCBI Taxonomy" id="261099"/>
    <lineage>
        <taxon>Eukaryota</taxon>
        <taxon>Fungi</taxon>
        <taxon>Fungi incertae sedis</taxon>
        <taxon>Chytridiomycota</taxon>
        <taxon>Chytridiomycota incertae sedis</taxon>
        <taxon>Chytridiomycetes</taxon>
        <taxon>Rhizophydiales</taxon>
        <taxon>Terramycetaceae</taxon>
        <taxon>Boothiomyces</taxon>
    </lineage>
</organism>
<keyword evidence="2" id="KW-0547">Nucleotide-binding</keyword>
<dbReference type="InterPro" id="IPR041095">
    <property type="entry name" value="EFG_II"/>
</dbReference>
<reference evidence="8" key="1">
    <citation type="submission" date="2020-05" db="EMBL/GenBank/DDBJ databases">
        <title>Phylogenomic resolution of chytrid fungi.</title>
        <authorList>
            <person name="Stajich J.E."/>
            <person name="Amses K."/>
            <person name="Simmons R."/>
            <person name="Seto K."/>
            <person name="Myers J."/>
            <person name="Bonds A."/>
            <person name="Quandt C.A."/>
            <person name="Barry K."/>
            <person name="Liu P."/>
            <person name="Grigoriev I."/>
            <person name="Longcore J.E."/>
            <person name="James T.Y."/>
        </authorList>
    </citation>
    <scope>NUCLEOTIDE SEQUENCE</scope>
    <source>
        <strain evidence="8">PLAUS21</strain>
    </source>
</reference>
<feature type="domain" description="Tr-type G" evidence="7">
    <location>
        <begin position="1"/>
        <end position="260"/>
    </location>
</feature>
<proteinExistence type="predicted"/>
<sequence length="689" mass="76198">MKNVDDGSTVTDFLKTERERGITIQSACIPVSWKDHRINIIDTPGHVDFTIEVERALRVLDGAVTILDGVAGVEAQTETVWNQCNNYKIPRIAFVNKMDRQGANFQNAFKSLEKLKGWGKPVKTQLPVYRFRDKLSTDDRLGGDFEGVIDLLDMKLLDWKKDKSGSIVTRSKVEKELLEACMTERANLIESLAEVDEGMVECFIEADDDISKITGADIQKAVNRCTIAGTIVPVFCGAAYKNIGVQPVLDAIVDYLPSPNQVQHAIAKTPTGQIPIKISDKDLCALAFKVVYDDKRGPLVYVRVYSGILESRSHIQISNANGEKERAMKLLEMYADDFEEIPSIEAGNIGVVVGLKKVKTGDTLTGIKDNRKLELLSINVPPPVFVRSCHVESGSEEKALATALEHLLREDPSLSLTVNEETGQTLLSGMGELHLEIAGERLMEVYRVKCKLGKVEISYRETIQDSHLELMRFNKEFFGKELKCEIEMEFSKPAMNEIEIDTRIKGKDIYQAAQPELKLELVGGYPPLGDIERAIKEGIQNGLSRGPILGFPVSQIAVKVTKLGLYSPQISNISAIRAAAHSCVQHALKSTSTNLLEPVMKMKIRVPQQNVGVVSRDLTGNKRAIISNIENVEDVVVIDCTCPLAQLVGYASSLRSMTQGNGNFVMELEGYNAVSKDQEQAIVKSVRGY</sequence>
<dbReference type="GO" id="GO:0005759">
    <property type="term" value="C:mitochondrial matrix"/>
    <property type="evidence" value="ECO:0007669"/>
    <property type="project" value="UniProtKB-ARBA"/>
</dbReference>
<dbReference type="Pfam" id="PF00009">
    <property type="entry name" value="GTP_EFTU"/>
    <property type="match status" value="1"/>
</dbReference>
<keyword evidence="5" id="KW-0342">GTP-binding</keyword>
<dbReference type="Pfam" id="PF00679">
    <property type="entry name" value="EFG_C"/>
    <property type="match status" value="1"/>
</dbReference>
<dbReference type="InterPro" id="IPR000795">
    <property type="entry name" value="T_Tr_GTP-bd_dom"/>
</dbReference>
<dbReference type="AlphaFoldDB" id="A0AAD5Y0R3"/>
<dbReference type="EMBL" id="JADGKB010000149">
    <property type="protein sequence ID" value="KAJ3252236.1"/>
    <property type="molecule type" value="Genomic_DNA"/>
</dbReference>
<evidence type="ECO:0000256" key="3">
    <source>
        <dbReference type="ARBA" id="ARBA00022917"/>
    </source>
</evidence>
<dbReference type="PROSITE" id="PS00301">
    <property type="entry name" value="G_TR_1"/>
    <property type="match status" value="1"/>
</dbReference>